<evidence type="ECO:0000256" key="1">
    <source>
        <dbReference type="ARBA" id="ARBA00010928"/>
    </source>
</evidence>
<sequence>MSTNLRLAIVGCGGMGHRHLMGLVELQQQGLLTLDLVAACDPVAENAESLARLAKAELGAEPVPVPDLASLAAHGVQAIDITSPPALHHHLIAEAAAMGIHVMTEKPVGLTVASSLAICETARSHPDIVISVAENYRRDPINRLARALLDAGAIGAPRLLQMNSVGGQNTMLITLWRHMRRLGGILVDMGVHYGDMLEYLLGPVVSMYGQVRLHEKERVNLVGKAEGVLGNPGGFYAKWQAAMPERFEPDAEDALYGLLNFESGAVAQYTEDHAGWGQPLWERTIFGSEGSMDLTEDRHGQPLTVHRTDGHGAAGAAVLDLVPNFRLDPLTAQLFGGNRLWTYEMDFTFVDRKLLALEYAELAHAVETGQPVEVDAMQGTRALAVIYGLLESAVEDRLVTMDEVLSGKVSEYQREINESL</sequence>
<gene>
    <name evidence="5" type="ORF">F4Y08_02885</name>
</gene>
<dbReference type="InterPro" id="IPR036291">
    <property type="entry name" value="NAD(P)-bd_dom_sf"/>
</dbReference>
<comment type="caution">
    <text evidence="5">The sequence shown here is derived from an EMBL/GenBank/DDBJ whole genome shotgun (WGS) entry which is preliminary data.</text>
</comment>
<dbReference type="SUPFAM" id="SSF55347">
    <property type="entry name" value="Glyceraldehyde-3-phosphate dehydrogenase-like, C-terminal domain"/>
    <property type="match status" value="1"/>
</dbReference>
<name>A0A6B1DR88_9CHLR</name>
<dbReference type="EMBL" id="VXPY01000015">
    <property type="protein sequence ID" value="MYD89273.1"/>
    <property type="molecule type" value="Genomic_DNA"/>
</dbReference>
<dbReference type="PANTHER" id="PTHR43818">
    <property type="entry name" value="BCDNA.GH03377"/>
    <property type="match status" value="1"/>
</dbReference>
<accession>A0A6B1DR88</accession>
<evidence type="ECO:0000259" key="3">
    <source>
        <dbReference type="Pfam" id="PF01408"/>
    </source>
</evidence>
<dbReference type="Gene3D" id="3.40.50.720">
    <property type="entry name" value="NAD(P)-binding Rossmann-like Domain"/>
    <property type="match status" value="1"/>
</dbReference>
<proteinExistence type="inferred from homology"/>
<protein>
    <submittedName>
        <fullName evidence="5">Gfo/Idh/MocA family oxidoreductase</fullName>
    </submittedName>
</protein>
<dbReference type="Pfam" id="PF01408">
    <property type="entry name" value="GFO_IDH_MocA"/>
    <property type="match status" value="1"/>
</dbReference>
<dbReference type="AlphaFoldDB" id="A0A6B1DR88"/>
<dbReference type="Gene3D" id="3.30.360.10">
    <property type="entry name" value="Dihydrodipicolinate Reductase, domain 2"/>
    <property type="match status" value="1"/>
</dbReference>
<dbReference type="GO" id="GO:0000166">
    <property type="term" value="F:nucleotide binding"/>
    <property type="evidence" value="ECO:0007669"/>
    <property type="project" value="InterPro"/>
</dbReference>
<keyword evidence="2" id="KW-0560">Oxidoreductase</keyword>
<evidence type="ECO:0000256" key="2">
    <source>
        <dbReference type="ARBA" id="ARBA00023002"/>
    </source>
</evidence>
<comment type="similarity">
    <text evidence="1">Belongs to the Gfo/Idh/MocA family.</text>
</comment>
<dbReference type="GO" id="GO:0016491">
    <property type="term" value="F:oxidoreductase activity"/>
    <property type="evidence" value="ECO:0007669"/>
    <property type="project" value="UniProtKB-KW"/>
</dbReference>
<feature type="domain" description="Gfo/Idh/MocA-like oxidoreductase C-terminal" evidence="4">
    <location>
        <begin position="147"/>
        <end position="400"/>
    </location>
</feature>
<dbReference type="PANTHER" id="PTHR43818:SF11">
    <property type="entry name" value="BCDNA.GH03377"/>
    <property type="match status" value="1"/>
</dbReference>
<evidence type="ECO:0000259" key="4">
    <source>
        <dbReference type="Pfam" id="PF02894"/>
    </source>
</evidence>
<dbReference type="SUPFAM" id="SSF51735">
    <property type="entry name" value="NAD(P)-binding Rossmann-fold domains"/>
    <property type="match status" value="1"/>
</dbReference>
<dbReference type="InterPro" id="IPR004104">
    <property type="entry name" value="Gfo/Idh/MocA-like_OxRdtase_C"/>
</dbReference>
<dbReference type="InterPro" id="IPR050463">
    <property type="entry name" value="Gfo/Idh/MocA_oxidrdct_glycsds"/>
</dbReference>
<reference evidence="5" key="1">
    <citation type="submission" date="2019-09" db="EMBL/GenBank/DDBJ databases">
        <title>Characterisation of the sponge microbiome using genome-centric metagenomics.</title>
        <authorList>
            <person name="Engelberts J.P."/>
            <person name="Robbins S.J."/>
            <person name="De Goeij J.M."/>
            <person name="Aranda M."/>
            <person name="Bell S.C."/>
            <person name="Webster N.S."/>
        </authorList>
    </citation>
    <scope>NUCLEOTIDE SEQUENCE</scope>
    <source>
        <strain evidence="5">SB0662_bin_9</strain>
    </source>
</reference>
<dbReference type="Pfam" id="PF02894">
    <property type="entry name" value="GFO_IDH_MocA_C"/>
    <property type="match status" value="1"/>
</dbReference>
<feature type="domain" description="Gfo/Idh/MocA-like oxidoreductase N-terminal" evidence="3">
    <location>
        <begin position="6"/>
        <end position="129"/>
    </location>
</feature>
<organism evidence="5">
    <name type="scientific">Caldilineaceae bacterium SB0662_bin_9</name>
    <dbReference type="NCBI Taxonomy" id="2605258"/>
    <lineage>
        <taxon>Bacteria</taxon>
        <taxon>Bacillati</taxon>
        <taxon>Chloroflexota</taxon>
        <taxon>Caldilineae</taxon>
        <taxon>Caldilineales</taxon>
        <taxon>Caldilineaceae</taxon>
    </lineage>
</organism>
<evidence type="ECO:0000313" key="5">
    <source>
        <dbReference type="EMBL" id="MYD89273.1"/>
    </source>
</evidence>
<dbReference type="InterPro" id="IPR000683">
    <property type="entry name" value="Gfo/Idh/MocA-like_OxRdtase_N"/>
</dbReference>